<dbReference type="OrthoDB" id="4220319at2759"/>
<accession>A0A0D2IUJ9</accession>
<dbReference type="EMBL" id="KN847475">
    <property type="protein sequence ID" value="KIX09759.1"/>
    <property type="molecule type" value="Genomic_DNA"/>
</dbReference>
<feature type="compositionally biased region" description="Basic and acidic residues" evidence="1">
    <location>
        <begin position="122"/>
        <end position="155"/>
    </location>
</feature>
<name>A0A0D2IUJ9_9EURO</name>
<dbReference type="STRING" id="1442369.A0A0D2IUJ9"/>
<proteinExistence type="predicted"/>
<sequence>MRSAIIRSRQIIPSPGGRPSQPNLASRLYATTSTNSEGTSGCYDKRLAQESRDRIDRQSDETAKSGTDDVVANQTTISFDPSQSLDPEQAREAAKNANIWSNPLDTSPANRKISEGTAEIESGVRKKETIHDSERGTYRSETTAKKGEAGFEKRAFAGSSKSVKQKERPPMIRPGAR</sequence>
<keyword evidence="3" id="KW-1185">Reference proteome</keyword>
<feature type="compositionally biased region" description="Polar residues" evidence="1">
    <location>
        <begin position="72"/>
        <end position="86"/>
    </location>
</feature>
<dbReference type="PANTHER" id="PTHR42090">
    <property type="match status" value="1"/>
</dbReference>
<dbReference type="PANTHER" id="PTHR42090:SF1">
    <property type="match status" value="1"/>
</dbReference>
<dbReference type="GeneID" id="25288911"/>
<feature type="compositionally biased region" description="Polar residues" evidence="1">
    <location>
        <begin position="98"/>
        <end position="109"/>
    </location>
</feature>
<evidence type="ECO:0000313" key="3">
    <source>
        <dbReference type="Proteomes" id="UP000053617"/>
    </source>
</evidence>
<reference evidence="2 3" key="1">
    <citation type="submission" date="2015-01" db="EMBL/GenBank/DDBJ databases">
        <title>The Genome Sequence of Rhinocladiella mackenzie CBS 650.93.</title>
        <authorList>
            <consortium name="The Broad Institute Genomics Platform"/>
            <person name="Cuomo C."/>
            <person name="de Hoog S."/>
            <person name="Gorbushina A."/>
            <person name="Stielow B."/>
            <person name="Teixiera M."/>
            <person name="Abouelleil A."/>
            <person name="Chapman S.B."/>
            <person name="Priest M."/>
            <person name="Young S.K."/>
            <person name="Wortman J."/>
            <person name="Nusbaum C."/>
            <person name="Birren B."/>
        </authorList>
    </citation>
    <scope>NUCLEOTIDE SEQUENCE [LARGE SCALE GENOMIC DNA]</scope>
    <source>
        <strain evidence="2 3">CBS 650.93</strain>
    </source>
</reference>
<dbReference type="HOGENOM" id="CLU_123436_0_0_1"/>
<feature type="compositionally biased region" description="Polar residues" evidence="1">
    <location>
        <begin position="20"/>
        <end position="39"/>
    </location>
</feature>
<gene>
    <name evidence="2" type="ORF">Z518_00840</name>
</gene>
<dbReference type="RefSeq" id="XP_013276895.1">
    <property type="nucleotide sequence ID" value="XM_013421441.1"/>
</dbReference>
<organism evidence="2 3">
    <name type="scientific">Rhinocladiella mackenziei CBS 650.93</name>
    <dbReference type="NCBI Taxonomy" id="1442369"/>
    <lineage>
        <taxon>Eukaryota</taxon>
        <taxon>Fungi</taxon>
        <taxon>Dikarya</taxon>
        <taxon>Ascomycota</taxon>
        <taxon>Pezizomycotina</taxon>
        <taxon>Eurotiomycetes</taxon>
        <taxon>Chaetothyriomycetidae</taxon>
        <taxon>Chaetothyriales</taxon>
        <taxon>Herpotrichiellaceae</taxon>
        <taxon>Rhinocladiella</taxon>
    </lineage>
</organism>
<protein>
    <submittedName>
        <fullName evidence="2">Uncharacterized protein</fullName>
    </submittedName>
</protein>
<evidence type="ECO:0000256" key="1">
    <source>
        <dbReference type="SAM" id="MobiDB-lite"/>
    </source>
</evidence>
<dbReference type="Proteomes" id="UP000053617">
    <property type="component" value="Unassembled WGS sequence"/>
</dbReference>
<dbReference type="AlphaFoldDB" id="A0A0D2IUJ9"/>
<dbReference type="VEuPathDB" id="FungiDB:Z518_00840"/>
<feature type="region of interest" description="Disordered" evidence="1">
    <location>
        <begin position="1"/>
        <end position="177"/>
    </location>
</feature>
<feature type="compositionally biased region" description="Basic and acidic residues" evidence="1">
    <location>
        <begin position="43"/>
        <end position="67"/>
    </location>
</feature>
<evidence type="ECO:0000313" key="2">
    <source>
        <dbReference type="EMBL" id="KIX09759.1"/>
    </source>
</evidence>